<accession>A0ACA9NVN8</accession>
<name>A0ACA9NVN8_9GLOM</name>
<evidence type="ECO:0000313" key="2">
    <source>
        <dbReference type="Proteomes" id="UP000789702"/>
    </source>
</evidence>
<dbReference type="Proteomes" id="UP000789702">
    <property type="component" value="Unassembled WGS sequence"/>
</dbReference>
<keyword evidence="2" id="KW-1185">Reference proteome</keyword>
<protein>
    <submittedName>
        <fullName evidence="1">3870_t:CDS:1</fullName>
    </submittedName>
</protein>
<dbReference type="EMBL" id="CAJVPU010019127">
    <property type="protein sequence ID" value="CAG8669888.1"/>
    <property type="molecule type" value="Genomic_DNA"/>
</dbReference>
<feature type="non-terminal residue" evidence="1">
    <location>
        <position position="1"/>
    </location>
</feature>
<comment type="caution">
    <text evidence="1">The sequence shown here is derived from an EMBL/GenBank/DDBJ whole genome shotgun (WGS) entry which is preliminary data.</text>
</comment>
<evidence type="ECO:0000313" key="1">
    <source>
        <dbReference type="EMBL" id="CAG8669888.1"/>
    </source>
</evidence>
<organism evidence="1 2">
    <name type="scientific">Dentiscutata heterogama</name>
    <dbReference type="NCBI Taxonomy" id="1316150"/>
    <lineage>
        <taxon>Eukaryota</taxon>
        <taxon>Fungi</taxon>
        <taxon>Fungi incertae sedis</taxon>
        <taxon>Mucoromycota</taxon>
        <taxon>Glomeromycotina</taxon>
        <taxon>Glomeromycetes</taxon>
        <taxon>Diversisporales</taxon>
        <taxon>Gigasporaceae</taxon>
        <taxon>Dentiscutata</taxon>
    </lineage>
</organism>
<reference evidence="1" key="1">
    <citation type="submission" date="2021-06" db="EMBL/GenBank/DDBJ databases">
        <authorList>
            <person name="Kallberg Y."/>
            <person name="Tangrot J."/>
            <person name="Rosling A."/>
        </authorList>
    </citation>
    <scope>NUCLEOTIDE SEQUENCE</scope>
    <source>
        <strain evidence="1">IL203A</strain>
    </source>
</reference>
<gene>
    <name evidence="1" type="ORF">DHETER_LOCUS10135</name>
</gene>
<proteinExistence type="predicted"/>
<feature type="non-terminal residue" evidence="1">
    <location>
        <position position="320"/>
    </location>
</feature>
<sequence>GATILTPGQIEEIRHLKNKVLVYMIVNEYHINKDCVHDIWNDSERLQQNGNHFFEKLRKAQSISSENGSEVYAKQPCEVSDESTPKESSEVVGNPLGPLPTDMNMQEKQKKEKKLLNRLSAYLASINVNPVGATRDRAFELHNILANHGQANIAGIQRRIMAQINTSNSFRNPSIAHTYANTPANNAVTRNLVFGSLAQGDDSLEIFYSKLRKYRQILKLDEEQIKGQFLRGLSPDLEDDAERIGLVTKISQSSYKPSSRSHEKDIYSSNTGVSRNEIIDLIKTTMASLQPQIAQQNADLQSTIKSFQETMSRATKTLDN</sequence>